<keyword evidence="3" id="KW-0997">Cell inner membrane</keyword>
<evidence type="ECO:0000256" key="11">
    <source>
        <dbReference type="HAMAP-Rule" id="MF_00454"/>
    </source>
</evidence>
<keyword evidence="2 11" id="KW-1003">Cell membrane</keyword>
<feature type="binding site" evidence="11">
    <location>
        <position position="80"/>
    </location>
    <ligand>
        <name>Na(+)</name>
        <dbReference type="ChEBI" id="CHEBI:29101"/>
        <note>structural</note>
    </ligand>
</feature>
<feature type="transmembrane region" description="Helical" evidence="11">
    <location>
        <begin position="32"/>
        <end position="54"/>
    </location>
</feature>
<evidence type="ECO:0000256" key="2">
    <source>
        <dbReference type="ARBA" id="ARBA00022475"/>
    </source>
</evidence>
<name>A0A2U8E3U2_9BACT</name>
<dbReference type="KEGG" id="elut:CKA38_10200"/>
<dbReference type="RefSeq" id="WP_108825376.1">
    <property type="nucleotide sequence ID" value="NZ_CP023004.1"/>
</dbReference>
<evidence type="ECO:0000256" key="3">
    <source>
        <dbReference type="ARBA" id="ARBA00022519"/>
    </source>
</evidence>
<protein>
    <recommendedName>
        <fullName evidence="11">Fluoride-specific ion channel FluC</fullName>
    </recommendedName>
</protein>
<comment type="function">
    <text evidence="11">Fluoride-specific ion channel. Important for reducing fluoride concentration in the cell, thus reducing its toxicity.</text>
</comment>
<evidence type="ECO:0000256" key="8">
    <source>
        <dbReference type="ARBA" id="ARBA00023303"/>
    </source>
</evidence>
<keyword evidence="11" id="KW-0479">Metal-binding</keyword>
<gene>
    <name evidence="11" type="primary">fluC</name>
    <name evidence="11" type="synonym">crcB</name>
    <name evidence="12" type="ORF">CKA38_10200</name>
</gene>
<evidence type="ECO:0000256" key="7">
    <source>
        <dbReference type="ARBA" id="ARBA00023136"/>
    </source>
</evidence>
<evidence type="ECO:0000313" key="13">
    <source>
        <dbReference type="Proteomes" id="UP000244896"/>
    </source>
</evidence>
<keyword evidence="6 11" id="KW-0406">Ion transport</keyword>
<keyword evidence="5 11" id="KW-1133">Transmembrane helix</keyword>
<dbReference type="Proteomes" id="UP000244896">
    <property type="component" value="Chromosome"/>
</dbReference>
<keyword evidence="13" id="KW-1185">Reference proteome</keyword>
<evidence type="ECO:0000313" key="12">
    <source>
        <dbReference type="EMBL" id="AWI09563.1"/>
    </source>
</evidence>
<dbReference type="AlphaFoldDB" id="A0A2U8E3U2"/>
<accession>A0A2U8E3U2</accession>
<dbReference type="PANTHER" id="PTHR28259">
    <property type="entry name" value="FLUORIDE EXPORT PROTEIN 1-RELATED"/>
    <property type="match status" value="1"/>
</dbReference>
<keyword evidence="7 11" id="KW-0472">Membrane</keyword>
<feature type="binding site" evidence="11">
    <location>
        <position position="77"/>
    </location>
    <ligand>
        <name>Na(+)</name>
        <dbReference type="ChEBI" id="CHEBI:29101"/>
        <note>structural</note>
    </ligand>
</feature>
<evidence type="ECO:0000256" key="6">
    <source>
        <dbReference type="ARBA" id="ARBA00023065"/>
    </source>
</evidence>
<dbReference type="OrthoDB" id="9815830at2"/>
<dbReference type="GO" id="GO:0062054">
    <property type="term" value="F:fluoride channel activity"/>
    <property type="evidence" value="ECO:0007669"/>
    <property type="project" value="UniProtKB-UniRule"/>
</dbReference>
<dbReference type="InterPro" id="IPR003691">
    <property type="entry name" value="FluC"/>
</dbReference>
<dbReference type="EMBL" id="CP023004">
    <property type="protein sequence ID" value="AWI09563.1"/>
    <property type="molecule type" value="Genomic_DNA"/>
</dbReference>
<keyword evidence="4 11" id="KW-0812">Transmembrane</keyword>
<keyword evidence="11" id="KW-0813">Transport</keyword>
<dbReference type="GO" id="GO:0005886">
    <property type="term" value="C:plasma membrane"/>
    <property type="evidence" value="ECO:0007669"/>
    <property type="project" value="UniProtKB-SubCell"/>
</dbReference>
<dbReference type="HAMAP" id="MF_00454">
    <property type="entry name" value="FluC"/>
    <property type="match status" value="1"/>
</dbReference>
<keyword evidence="8 11" id="KW-0407">Ion channel</keyword>
<sequence>MALYFWIALGSAIGGLARFALSGFVAHHVGETFPWGTFIVNVSGSFLIGFFATITAPDGRFLVGITARQFVMTGIFGGFTTYSSFSIQTLALAREGEWFHAGANATLTFVICFLAVWLGYVCATFINNLK</sequence>
<evidence type="ECO:0000256" key="9">
    <source>
        <dbReference type="ARBA" id="ARBA00035120"/>
    </source>
</evidence>
<dbReference type="NCBIfam" id="NF010799">
    <property type="entry name" value="PRK14203.1"/>
    <property type="match status" value="1"/>
</dbReference>
<comment type="subcellular location">
    <subcellularLocation>
        <location evidence="1 11">Cell membrane</location>
        <topology evidence="1 11">Multi-pass membrane protein</topology>
    </subcellularLocation>
</comment>
<comment type="similarity">
    <text evidence="9 11">Belongs to the fluoride channel Fluc/FEX (TC 1.A.43) family.</text>
</comment>
<dbReference type="PANTHER" id="PTHR28259:SF1">
    <property type="entry name" value="FLUORIDE EXPORT PROTEIN 1-RELATED"/>
    <property type="match status" value="1"/>
</dbReference>
<comment type="activity regulation">
    <text evidence="11">Na(+) is not transported, but it plays an essential structural role and its presence is essential for fluoride channel function.</text>
</comment>
<dbReference type="NCBIfam" id="TIGR00494">
    <property type="entry name" value="crcB"/>
    <property type="match status" value="1"/>
</dbReference>
<reference evidence="12 13" key="1">
    <citation type="journal article" date="2018" name="Syst. Appl. Microbiol.">
        <title>Ereboglobus luteus gen. nov. sp. nov. from cockroach guts, and new insights into the oxygen relationship of the genera Opitutus and Didymococcus (Verrucomicrobia: Opitutaceae).</title>
        <authorList>
            <person name="Tegtmeier D."/>
            <person name="Belitz A."/>
            <person name="Radek R."/>
            <person name="Heimerl T."/>
            <person name="Brune A."/>
        </authorList>
    </citation>
    <scope>NUCLEOTIDE SEQUENCE [LARGE SCALE GENOMIC DNA]</scope>
    <source>
        <strain evidence="12 13">Ho45</strain>
    </source>
</reference>
<keyword evidence="11" id="KW-0915">Sodium</keyword>
<organism evidence="12 13">
    <name type="scientific">Ereboglobus luteus</name>
    <dbReference type="NCBI Taxonomy" id="1796921"/>
    <lineage>
        <taxon>Bacteria</taxon>
        <taxon>Pseudomonadati</taxon>
        <taxon>Verrucomicrobiota</taxon>
        <taxon>Opitutia</taxon>
        <taxon>Opitutales</taxon>
        <taxon>Opitutaceae</taxon>
        <taxon>Ereboglobus</taxon>
    </lineage>
</organism>
<proteinExistence type="inferred from homology"/>
<evidence type="ECO:0000256" key="4">
    <source>
        <dbReference type="ARBA" id="ARBA00022692"/>
    </source>
</evidence>
<comment type="catalytic activity">
    <reaction evidence="10">
        <text>fluoride(in) = fluoride(out)</text>
        <dbReference type="Rhea" id="RHEA:76159"/>
        <dbReference type="ChEBI" id="CHEBI:17051"/>
    </reaction>
    <physiologicalReaction direction="left-to-right" evidence="10">
        <dbReference type="Rhea" id="RHEA:76160"/>
    </physiologicalReaction>
</comment>
<evidence type="ECO:0000256" key="5">
    <source>
        <dbReference type="ARBA" id="ARBA00022989"/>
    </source>
</evidence>
<feature type="transmembrane region" description="Helical" evidence="11">
    <location>
        <begin position="61"/>
        <end position="85"/>
    </location>
</feature>
<dbReference type="GO" id="GO:0046872">
    <property type="term" value="F:metal ion binding"/>
    <property type="evidence" value="ECO:0007669"/>
    <property type="project" value="UniProtKB-KW"/>
</dbReference>
<dbReference type="NCBIfam" id="NF010802">
    <property type="entry name" value="PRK14206.1"/>
    <property type="match status" value="1"/>
</dbReference>
<evidence type="ECO:0000256" key="10">
    <source>
        <dbReference type="ARBA" id="ARBA00035585"/>
    </source>
</evidence>
<dbReference type="GO" id="GO:0140114">
    <property type="term" value="P:cellular detoxification of fluoride"/>
    <property type="evidence" value="ECO:0007669"/>
    <property type="project" value="UniProtKB-UniRule"/>
</dbReference>
<feature type="transmembrane region" description="Helical" evidence="11">
    <location>
        <begin position="105"/>
        <end position="126"/>
    </location>
</feature>
<dbReference type="Pfam" id="PF02537">
    <property type="entry name" value="CRCB"/>
    <property type="match status" value="1"/>
</dbReference>
<evidence type="ECO:0000256" key="1">
    <source>
        <dbReference type="ARBA" id="ARBA00004651"/>
    </source>
</evidence>